<evidence type="ECO:0000259" key="1">
    <source>
        <dbReference type="Pfam" id="PF25534"/>
    </source>
</evidence>
<evidence type="ECO:0000313" key="3">
    <source>
        <dbReference type="Proteomes" id="UP000186594"/>
    </source>
</evidence>
<name>A0A1U7LT45_NEOID</name>
<feature type="domain" description="DUF7918" evidence="1">
    <location>
        <begin position="22"/>
        <end position="199"/>
    </location>
</feature>
<protein>
    <recommendedName>
        <fullName evidence="1">DUF7918 domain-containing protein</fullName>
    </recommendedName>
</protein>
<accession>A0A1U7LT45</accession>
<dbReference type="Proteomes" id="UP000186594">
    <property type="component" value="Unassembled WGS sequence"/>
</dbReference>
<dbReference type="OrthoDB" id="3364132at2759"/>
<comment type="caution">
    <text evidence="2">The sequence shown here is derived from an EMBL/GenBank/DDBJ whole genome shotgun (WGS) entry which is preliminary data.</text>
</comment>
<dbReference type="AlphaFoldDB" id="A0A1U7LT45"/>
<dbReference type="Pfam" id="PF25534">
    <property type="entry name" value="DUF7918"/>
    <property type="match status" value="1"/>
</dbReference>
<keyword evidence="3" id="KW-1185">Reference proteome</keyword>
<dbReference type="EMBL" id="LXFE01000302">
    <property type="protein sequence ID" value="OLL25846.1"/>
    <property type="molecule type" value="Genomic_DNA"/>
</dbReference>
<evidence type="ECO:0000313" key="2">
    <source>
        <dbReference type="EMBL" id="OLL25846.1"/>
    </source>
</evidence>
<dbReference type="PANTHER" id="PTHR36223">
    <property type="entry name" value="BETA-LACTAMASE-TYPE TRANSPEPTIDASE FOLD DOMAIN CONTAINING PROTEIN"/>
    <property type="match status" value="1"/>
</dbReference>
<gene>
    <name evidence="2" type="ORF">NEOLI_003021</name>
</gene>
<dbReference type="PANTHER" id="PTHR36223:SF1">
    <property type="entry name" value="TRANSCRIPTION ELONGATION FACTOR EAF N-TERMINAL DOMAIN-CONTAINING PROTEIN"/>
    <property type="match status" value="1"/>
</dbReference>
<reference evidence="2 3" key="1">
    <citation type="submission" date="2016-04" db="EMBL/GenBank/DDBJ databases">
        <title>Evolutionary innovation and constraint leading to complex multicellularity in the Ascomycota.</title>
        <authorList>
            <person name="Cisse O."/>
            <person name="Nguyen A."/>
            <person name="Hewitt D.A."/>
            <person name="Jedd G."/>
            <person name="Stajich J.E."/>
        </authorList>
    </citation>
    <scope>NUCLEOTIDE SEQUENCE [LARGE SCALE GENOMIC DNA]</scope>
    <source>
        <strain evidence="2 3">DAH-3</strain>
    </source>
</reference>
<proteinExistence type="predicted"/>
<sequence length="239" mass="26725">MPVCNGYSCSIFIEDSPLLESDTTRINSASVGTYIQSRDNAEFNIRLEKESRSQAVVVKVYLDGIPSYSLVMRPERTDARINGRMVSNTEFRPLMFTPLLQCGAMMAKTSDPSVGTIRIEVLPCQITSDETLLNHTDYEDSGMIDQKAQEIGLTHRSGFGPRRTVKETKRRTVDVAYDYAVPGAQFIFNYRRKGALELCEIFSQCKPVQLISYNDIVALQPGIGDLLSEGFTSLKLEQS</sequence>
<organism evidence="2 3">
    <name type="scientific">Neolecta irregularis (strain DAH-3)</name>
    <dbReference type="NCBI Taxonomy" id="1198029"/>
    <lineage>
        <taxon>Eukaryota</taxon>
        <taxon>Fungi</taxon>
        <taxon>Dikarya</taxon>
        <taxon>Ascomycota</taxon>
        <taxon>Taphrinomycotina</taxon>
        <taxon>Neolectales</taxon>
        <taxon>Neolectaceae</taxon>
        <taxon>Neolecta</taxon>
    </lineage>
</organism>
<dbReference type="InterPro" id="IPR057678">
    <property type="entry name" value="DUF7918"/>
</dbReference>